<proteinExistence type="predicted"/>
<evidence type="ECO:0000256" key="1">
    <source>
        <dbReference type="SAM" id="MobiDB-lite"/>
    </source>
</evidence>
<sequence length="229" mass="24432">MAKSALTASIKDIGKGKLVESTPFPSTPPVHSANAEVAGERQSESPSVSSSSTVGRFVRKSNDVQEHYTLDARDDKGAARTLALISQYEYEDEYDDSFDDLGLSVAESTLEENEIFSDKISSNLGKSSGTGTESSVQTASNTKWGSKNYSYKVAGSVAVANSNEASPVNQAQGELIYGLGRGGNILIGAVRKLTEYQEQEHQRESDEPETREGTQGIPGVEARGEGEEG</sequence>
<protein>
    <recommendedName>
        <fullName evidence="4">Senescence domain-containing protein</fullName>
    </recommendedName>
</protein>
<dbReference type="InterPro" id="IPR052586">
    <property type="entry name" value="ASCC2"/>
</dbReference>
<evidence type="ECO:0000313" key="3">
    <source>
        <dbReference type="Proteomes" id="UP001174677"/>
    </source>
</evidence>
<feature type="region of interest" description="Disordered" evidence="1">
    <location>
        <begin position="195"/>
        <end position="229"/>
    </location>
</feature>
<organism evidence="2 3">
    <name type="scientific">Hevea brasiliensis</name>
    <name type="common">Para rubber tree</name>
    <name type="synonym">Siphonia brasiliensis</name>
    <dbReference type="NCBI Taxonomy" id="3981"/>
    <lineage>
        <taxon>Eukaryota</taxon>
        <taxon>Viridiplantae</taxon>
        <taxon>Streptophyta</taxon>
        <taxon>Embryophyta</taxon>
        <taxon>Tracheophyta</taxon>
        <taxon>Spermatophyta</taxon>
        <taxon>Magnoliopsida</taxon>
        <taxon>eudicotyledons</taxon>
        <taxon>Gunneridae</taxon>
        <taxon>Pentapetalae</taxon>
        <taxon>rosids</taxon>
        <taxon>fabids</taxon>
        <taxon>Malpighiales</taxon>
        <taxon>Euphorbiaceae</taxon>
        <taxon>Crotonoideae</taxon>
        <taxon>Micrandreae</taxon>
        <taxon>Hevea</taxon>
    </lineage>
</organism>
<dbReference type="PANTHER" id="PTHR21494">
    <property type="entry name" value="ACTIVATING SIGNAL COINTEGRATOR 1 COMPLEX SUBUNIT 2 ASC-1 COMPLEX SUBUNIT P100"/>
    <property type="match status" value="1"/>
</dbReference>
<dbReference type="EMBL" id="JARPOI010000012">
    <property type="protein sequence ID" value="KAJ9166325.1"/>
    <property type="molecule type" value="Genomic_DNA"/>
</dbReference>
<accession>A0ABQ9LGD5</accession>
<name>A0ABQ9LGD5_HEVBR</name>
<dbReference type="PANTHER" id="PTHR21494:SF0">
    <property type="entry name" value="ACTIVATING SIGNAL COINTEGRATOR 1 COMPLEX SUBUNIT 2"/>
    <property type="match status" value="1"/>
</dbReference>
<comment type="caution">
    <text evidence="2">The sequence shown here is derived from an EMBL/GenBank/DDBJ whole genome shotgun (WGS) entry which is preliminary data.</text>
</comment>
<evidence type="ECO:0000313" key="2">
    <source>
        <dbReference type="EMBL" id="KAJ9166325.1"/>
    </source>
</evidence>
<evidence type="ECO:0008006" key="4">
    <source>
        <dbReference type="Google" id="ProtNLM"/>
    </source>
</evidence>
<gene>
    <name evidence="2" type="ORF">P3X46_021099</name>
</gene>
<feature type="region of interest" description="Disordered" evidence="1">
    <location>
        <begin position="121"/>
        <end position="141"/>
    </location>
</feature>
<feature type="region of interest" description="Disordered" evidence="1">
    <location>
        <begin position="17"/>
        <end position="68"/>
    </location>
</feature>
<keyword evidence="3" id="KW-1185">Reference proteome</keyword>
<dbReference type="Proteomes" id="UP001174677">
    <property type="component" value="Chromosome 12"/>
</dbReference>
<feature type="compositionally biased region" description="Basic and acidic residues" evidence="1">
    <location>
        <begin position="195"/>
        <end position="212"/>
    </location>
</feature>
<reference evidence="2 3" key="1">
    <citation type="journal article" date="2023" name="Plant Biotechnol. J.">
        <title>Chromosome-level wild Hevea brasiliensis genome provides new tools for genomic-assisted breeding and valuable loci to elevate rubber yield.</title>
        <authorList>
            <person name="Cheng H."/>
            <person name="Song X."/>
            <person name="Hu Y."/>
            <person name="Wu T."/>
            <person name="Yang Q."/>
            <person name="An Z."/>
            <person name="Feng S."/>
            <person name="Deng Z."/>
            <person name="Wu W."/>
            <person name="Zeng X."/>
            <person name="Tu M."/>
            <person name="Wang X."/>
            <person name="Huang H."/>
        </authorList>
    </citation>
    <scope>NUCLEOTIDE SEQUENCE [LARGE SCALE GENOMIC DNA]</scope>
    <source>
        <strain evidence="2">MT/VB/25A 57/8</strain>
    </source>
</reference>